<gene>
    <name evidence="4" type="ORF">GA0074696_1801</name>
</gene>
<dbReference type="PROSITE" id="PS01124">
    <property type="entry name" value="HTH_ARAC_FAMILY_2"/>
    <property type="match status" value="1"/>
</dbReference>
<dbReference type="CDD" id="cd03137">
    <property type="entry name" value="GATase1_AraC_1"/>
    <property type="match status" value="1"/>
</dbReference>
<sequence>MARVVFLLVPQLHLLDLAGPAQVFSTAADNGYDYRLHYVAERDTVPTVQGVPLGAATGWPELDADDLVVVPGWRPRAHGPAGPVGRDDLRRLADHHAGGGTVASICAGAFALGRAGLLDGRRCTTHHDVQDDLARVFPAARVVRDVLYVVDDRVVTSAGIASGIDVALHLVATRHGPAAAARIARTLVVHTRRNGHEQQASAMMRHRSHLSDAAHRVQDLIDSRFSEPLPLADLAAAGGVAERTLTRLFRQATGLTPLGYQQLLRVERAEHLIGHGATVESAARAVGFTDARMLRRLRARAHSPTASRADGAGVR</sequence>
<evidence type="ECO:0000256" key="2">
    <source>
        <dbReference type="ARBA" id="ARBA00023163"/>
    </source>
</evidence>
<dbReference type="SUPFAM" id="SSF52317">
    <property type="entry name" value="Class I glutamine amidotransferase-like"/>
    <property type="match status" value="1"/>
</dbReference>
<dbReference type="RefSeq" id="WP_088960665.1">
    <property type="nucleotide sequence ID" value="NZ_LT607410.1"/>
</dbReference>
<dbReference type="Pfam" id="PF12833">
    <property type="entry name" value="HTH_18"/>
    <property type="match status" value="1"/>
</dbReference>
<dbReference type="SMART" id="SM00342">
    <property type="entry name" value="HTH_ARAC"/>
    <property type="match status" value="1"/>
</dbReference>
<dbReference type="GO" id="GO:0003700">
    <property type="term" value="F:DNA-binding transcription factor activity"/>
    <property type="evidence" value="ECO:0007669"/>
    <property type="project" value="InterPro"/>
</dbReference>
<dbReference type="GO" id="GO:0043565">
    <property type="term" value="F:sequence-specific DNA binding"/>
    <property type="evidence" value="ECO:0007669"/>
    <property type="project" value="InterPro"/>
</dbReference>
<organism evidence="4 5">
    <name type="scientific">Micromonospora purpureochromogenes</name>
    <dbReference type="NCBI Taxonomy" id="47872"/>
    <lineage>
        <taxon>Bacteria</taxon>
        <taxon>Bacillati</taxon>
        <taxon>Actinomycetota</taxon>
        <taxon>Actinomycetes</taxon>
        <taxon>Micromonosporales</taxon>
        <taxon>Micromonosporaceae</taxon>
        <taxon>Micromonospora</taxon>
    </lineage>
</organism>
<feature type="domain" description="HTH araC/xylS-type" evidence="3">
    <location>
        <begin position="215"/>
        <end position="312"/>
    </location>
</feature>
<dbReference type="InterPro" id="IPR002818">
    <property type="entry name" value="DJ-1/PfpI"/>
</dbReference>
<dbReference type="Proteomes" id="UP000198228">
    <property type="component" value="Chromosome I"/>
</dbReference>
<dbReference type="InterPro" id="IPR029062">
    <property type="entry name" value="Class_I_gatase-like"/>
</dbReference>
<dbReference type="SUPFAM" id="SSF46689">
    <property type="entry name" value="Homeodomain-like"/>
    <property type="match status" value="1"/>
</dbReference>
<dbReference type="AlphaFoldDB" id="A0A1C4WE44"/>
<evidence type="ECO:0000256" key="1">
    <source>
        <dbReference type="ARBA" id="ARBA00023015"/>
    </source>
</evidence>
<keyword evidence="2" id="KW-0804">Transcription</keyword>
<dbReference type="InterPro" id="IPR009057">
    <property type="entry name" value="Homeodomain-like_sf"/>
</dbReference>
<protein>
    <submittedName>
        <fullName evidence="4">Transcriptional regulator, AraC family with amidase-like domain</fullName>
    </submittedName>
</protein>
<accession>A0A1C4WE44</accession>
<dbReference type="InterPro" id="IPR018060">
    <property type="entry name" value="HTH_AraC"/>
</dbReference>
<evidence type="ECO:0000313" key="5">
    <source>
        <dbReference type="Proteomes" id="UP000198228"/>
    </source>
</evidence>
<dbReference type="EMBL" id="LT607410">
    <property type="protein sequence ID" value="SCE94399.1"/>
    <property type="molecule type" value="Genomic_DNA"/>
</dbReference>
<dbReference type="Pfam" id="PF01965">
    <property type="entry name" value="DJ-1_PfpI"/>
    <property type="match status" value="1"/>
</dbReference>
<proteinExistence type="predicted"/>
<dbReference type="PANTHER" id="PTHR43130">
    <property type="entry name" value="ARAC-FAMILY TRANSCRIPTIONAL REGULATOR"/>
    <property type="match status" value="1"/>
</dbReference>
<evidence type="ECO:0000259" key="3">
    <source>
        <dbReference type="PROSITE" id="PS01124"/>
    </source>
</evidence>
<reference evidence="4 5" key="1">
    <citation type="submission" date="2016-06" db="EMBL/GenBank/DDBJ databases">
        <authorList>
            <person name="Kjaerup R.B."/>
            <person name="Dalgaard T.S."/>
            <person name="Juul-Madsen H.R."/>
        </authorList>
    </citation>
    <scope>NUCLEOTIDE SEQUENCE [LARGE SCALE GENOMIC DNA]</scope>
    <source>
        <strain evidence="4 5">DSM 43821</strain>
    </source>
</reference>
<evidence type="ECO:0000313" key="4">
    <source>
        <dbReference type="EMBL" id="SCE94399.1"/>
    </source>
</evidence>
<keyword evidence="1" id="KW-0805">Transcription regulation</keyword>
<dbReference type="PANTHER" id="PTHR43130:SF3">
    <property type="entry name" value="HTH-TYPE TRANSCRIPTIONAL REGULATOR RV1931C"/>
    <property type="match status" value="1"/>
</dbReference>
<dbReference type="Gene3D" id="1.10.10.60">
    <property type="entry name" value="Homeodomain-like"/>
    <property type="match status" value="1"/>
</dbReference>
<dbReference type="Gene3D" id="3.40.50.880">
    <property type="match status" value="1"/>
</dbReference>
<dbReference type="InterPro" id="IPR052158">
    <property type="entry name" value="INH-QAR"/>
</dbReference>
<name>A0A1C4WE44_9ACTN</name>